<keyword evidence="7" id="KW-0472">Membrane</keyword>
<keyword evidence="4" id="KW-0812">Transmembrane</keyword>
<keyword evidence="6" id="KW-1133">Transmembrane helix</keyword>
<evidence type="ECO:0000256" key="7">
    <source>
        <dbReference type="ARBA" id="ARBA00023136"/>
    </source>
</evidence>
<comment type="caution">
    <text evidence="9">The sequence shown here is derived from an EMBL/GenBank/DDBJ whole genome shotgun (WGS) entry which is preliminary data.</text>
</comment>
<keyword evidence="10" id="KW-1185">Reference proteome</keyword>
<evidence type="ECO:0000259" key="8">
    <source>
        <dbReference type="Pfam" id="PF00535"/>
    </source>
</evidence>
<keyword evidence="2" id="KW-0328">Glycosyltransferase</keyword>
<dbReference type="InterPro" id="IPR001173">
    <property type="entry name" value="Glyco_trans_2-like"/>
</dbReference>
<evidence type="ECO:0000256" key="2">
    <source>
        <dbReference type="ARBA" id="ARBA00022676"/>
    </source>
</evidence>
<dbReference type="EMBL" id="CAGS01000711">
    <property type="protein sequence ID" value="CCF86124.1"/>
    <property type="molecule type" value="Genomic_DNA"/>
</dbReference>
<dbReference type="RefSeq" id="WP_008481762.1">
    <property type="nucleotide sequence ID" value="NZ_CAGS01000711.1"/>
</dbReference>
<evidence type="ECO:0000256" key="4">
    <source>
        <dbReference type="ARBA" id="ARBA00022692"/>
    </source>
</evidence>
<gene>
    <name evidence="9" type="ORF">NITHO_760003</name>
</gene>
<dbReference type="AlphaFoldDB" id="I4EN61"/>
<dbReference type="Pfam" id="PF00535">
    <property type="entry name" value="Glycos_transf_2"/>
    <property type="match status" value="1"/>
</dbReference>
<sequence>MIQGKLSVVLPAHNEIGNLPAVLTRTLDVLPSLVEQFELIIVDDGSTDGTGALLDRVAEDDHRVVVVHHPKNRGYGSALRSGFDAARGDYIMFMDADQQFDIADLTFLAPFIGDYDIVAGYRIQRNDALHRLLFAWMFKTAMRILFGIRQRDIDCAFKVFRAELLQSMELTSPGALINSEILAKAQRVGATWVEVGVNHYPRTSGESSGGSAKVVFRAMKETLVLWKMMRDYTPPVPATQPTS</sequence>
<protein>
    <submittedName>
        <fullName evidence="9">Glycosyl transferase family 2</fullName>
    </submittedName>
</protein>
<dbReference type="Proteomes" id="UP000004221">
    <property type="component" value="Unassembled WGS sequence"/>
</dbReference>
<feature type="domain" description="Glycosyltransferase 2-like" evidence="8">
    <location>
        <begin position="7"/>
        <end position="155"/>
    </location>
</feature>
<dbReference type="PANTHER" id="PTHR48090">
    <property type="entry name" value="UNDECAPRENYL-PHOSPHATE 4-DEOXY-4-FORMAMIDO-L-ARABINOSE TRANSFERASE-RELATED"/>
    <property type="match status" value="1"/>
</dbReference>
<evidence type="ECO:0000256" key="6">
    <source>
        <dbReference type="ARBA" id="ARBA00022989"/>
    </source>
</evidence>
<evidence type="ECO:0000313" key="10">
    <source>
        <dbReference type="Proteomes" id="UP000004221"/>
    </source>
</evidence>
<dbReference type="Gene3D" id="3.90.550.10">
    <property type="entry name" value="Spore Coat Polysaccharide Biosynthesis Protein SpsA, Chain A"/>
    <property type="match status" value="1"/>
</dbReference>
<evidence type="ECO:0000256" key="3">
    <source>
        <dbReference type="ARBA" id="ARBA00022679"/>
    </source>
</evidence>
<dbReference type="GO" id="GO:0009103">
    <property type="term" value="P:lipopolysaccharide biosynthetic process"/>
    <property type="evidence" value="ECO:0007669"/>
    <property type="project" value="UniProtKB-KW"/>
</dbReference>
<dbReference type="InterPro" id="IPR029044">
    <property type="entry name" value="Nucleotide-diphossugar_trans"/>
</dbReference>
<reference evidence="9 10" key="1">
    <citation type="journal article" date="2012" name="ISME J.">
        <title>Nitrification expanded: discovery, physiology and genomics of a nitrite-oxidizing bacterium from the phylum Chloroflexi.</title>
        <authorList>
            <person name="Sorokin D.Y."/>
            <person name="Lucker S."/>
            <person name="Vejmelkova D."/>
            <person name="Kostrikina N.A."/>
            <person name="Kleerebezem R."/>
            <person name="Rijpstra W.I."/>
            <person name="Damste J.S."/>
            <person name="Le Paslier D."/>
            <person name="Muyzer G."/>
            <person name="Wagner M."/>
            <person name="van Loosdrecht M.C."/>
            <person name="Daims H."/>
        </authorList>
    </citation>
    <scope>NUCLEOTIDE SEQUENCE [LARGE SCALE GENOMIC DNA]</scope>
    <source>
        <strain evidence="10">none</strain>
    </source>
</reference>
<dbReference type="OrthoDB" id="9810303at2"/>
<dbReference type="SUPFAM" id="SSF53448">
    <property type="entry name" value="Nucleotide-diphospho-sugar transferases"/>
    <property type="match status" value="1"/>
</dbReference>
<dbReference type="PANTHER" id="PTHR48090:SF3">
    <property type="entry name" value="UNDECAPRENYL-PHOSPHATE 4-DEOXY-4-FORMAMIDO-L-ARABINOSE TRANSFERASE"/>
    <property type="match status" value="1"/>
</dbReference>
<dbReference type="InterPro" id="IPR050256">
    <property type="entry name" value="Glycosyltransferase_2"/>
</dbReference>
<organism evidence="9 10">
    <name type="scientific">Nitrolancea hollandica Lb</name>
    <dbReference type="NCBI Taxonomy" id="1129897"/>
    <lineage>
        <taxon>Bacteria</taxon>
        <taxon>Pseudomonadati</taxon>
        <taxon>Thermomicrobiota</taxon>
        <taxon>Thermomicrobia</taxon>
        <taxon>Sphaerobacterales</taxon>
        <taxon>Sphaerobacterineae</taxon>
        <taxon>Sphaerobacteraceae</taxon>
        <taxon>Nitrolancea</taxon>
    </lineage>
</organism>
<accession>I4EN61</accession>
<dbReference type="GO" id="GO:0099621">
    <property type="term" value="F:undecaprenyl-phosphate 4-deoxy-4-formamido-L-arabinose transferase activity"/>
    <property type="evidence" value="ECO:0007669"/>
    <property type="project" value="TreeGrafter"/>
</dbReference>
<name>I4EN61_9BACT</name>
<dbReference type="CDD" id="cd04179">
    <property type="entry name" value="DPM_DPG-synthase_like"/>
    <property type="match status" value="1"/>
</dbReference>
<evidence type="ECO:0000256" key="5">
    <source>
        <dbReference type="ARBA" id="ARBA00022985"/>
    </source>
</evidence>
<keyword evidence="1" id="KW-1003">Cell membrane</keyword>
<evidence type="ECO:0000256" key="1">
    <source>
        <dbReference type="ARBA" id="ARBA00022475"/>
    </source>
</evidence>
<dbReference type="GO" id="GO:0005886">
    <property type="term" value="C:plasma membrane"/>
    <property type="evidence" value="ECO:0007669"/>
    <property type="project" value="TreeGrafter"/>
</dbReference>
<proteinExistence type="predicted"/>
<evidence type="ECO:0000313" key="9">
    <source>
        <dbReference type="EMBL" id="CCF86124.1"/>
    </source>
</evidence>
<keyword evidence="3 9" id="KW-0808">Transferase</keyword>
<keyword evidence="5" id="KW-0448">Lipopolysaccharide biosynthesis</keyword>